<evidence type="ECO:0000313" key="3">
    <source>
        <dbReference type="Proteomes" id="UP000249890"/>
    </source>
</evidence>
<proteinExistence type="predicted"/>
<keyword evidence="1" id="KW-0472">Membrane</keyword>
<reference evidence="2 3" key="1">
    <citation type="submission" date="2017-06" db="EMBL/GenBank/DDBJ databases">
        <title>Complete genome sequence of Paenibacillus donghaensis KCTC 13049T isolated from East Sea sediment, South Korea.</title>
        <authorList>
            <person name="Jung B.K."/>
            <person name="Hong S.-J."/>
            <person name="Shin J.-H."/>
        </authorList>
    </citation>
    <scope>NUCLEOTIDE SEQUENCE [LARGE SCALE GENOMIC DNA]</scope>
    <source>
        <strain evidence="2 3">KCTC 13049</strain>
    </source>
</reference>
<evidence type="ECO:0000256" key="1">
    <source>
        <dbReference type="SAM" id="Phobius"/>
    </source>
</evidence>
<evidence type="ECO:0000313" key="2">
    <source>
        <dbReference type="EMBL" id="ASA21184.1"/>
    </source>
</evidence>
<accession>A0A2Z2K7R9</accession>
<dbReference type="AlphaFoldDB" id="A0A2Z2K7R9"/>
<dbReference type="RefSeq" id="WP_087915197.1">
    <property type="nucleotide sequence ID" value="NZ_CP021780.1"/>
</dbReference>
<dbReference type="OrthoDB" id="2935100at2"/>
<keyword evidence="1" id="KW-0812">Transmembrane</keyword>
<protein>
    <recommendedName>
        <fullName evidence="4">5-bromo-4-chloroindolyl phosphate hydrolysis protein</fullName>
    </recommendedName>
</protein>
<evidence type="ECO:0008006" key="4">
    <source>
        <dbReference type="Google" id="ProtNLM"/>
    </source>
</evidence>
<sequence length="248" mass="27600">MRNSAKYMKLTALVAVTVIVNIVVLSPGLIGLQLGGSSALETASGLTVLFISLLVMLYGSYSLLLRPVPLIPVQNPATPEEYTAALTRFRRIKLLKSDVSLAISQLERMQKKVHLLTELLRGRFEPMELSYKKFMAVIGEVEKLFYANIRGIVNKLSVVEASQFSDFTNQETQPQLPATLIQARTQLYNEYIGHISGYLRINEEILLKLDQLLLELSLLGSAEVQAAADMPGMKEIEALIRQTKAYKS</sequence>
<feature type="transmembrane region" description="Helical" evidence="1">
    <location>
        <begin position="12"/>
        <end position="34"/>
    </location>
</feature>
<name>A0A2Z2K7R9_9BACL</name>
<dbReference type="EMBL" id="CP021780">
    <property type="protein sequence ID" value="ASA21184.1"/>
    <property type="molecule type" value="Genomic_DNA"/>
</dbReference>
<feature type="transmembrane region" description="Helical" evidence="1">
    <location>
        <begin position="46"/>
        <end position="65"/>
    </location>
</feature>
<keyword evidence="1" id="KW-1133">Transmembrane helix</keyword>
<organism evidence="2 3">
    <name type="scientific">Paenibacillus donghaensis</name>
    <dbReference type="NCBI Taxonomy" id="414771"/>
    <lineage>
        <taxon>Bacteria</taxon>
        <taxon>Bacillati</taxon>
        <taxon>Bacillota</taxon>
        <taxon>Bacilli</taxon>
        <taxon>Bacillales</taxon>
        <taxon>Paenibacillaceae</taxon>
        <taxon>Paenibacillus</taxon>
    </lineage>
</organism>
<dbReference type="KEGG" id="pdh:B9T62_10525"/>
<dbReference type="Proteomes" id="UP000249890">
    <property type="component" value="Chromosome"/>
</dbReference>
<keyword evidence="3" id="KW-1185">Reference proteome</keyword>
<gene>
    <name evidence="2" type="ORF">B9T62_10525</name>
</gene>